<reference evidence="1 2" key="1">
    <citation type="submission" date="2015-04" db="EMBL/GenBank/DDBJ databases">
        <title>Complete genome sequence of Schizopora paradoxa KUC8140, a cosmopolitan wood degrader in East Asia.</title>
        <authorList>
            <consortium name="DOE Joint Genome Institute"/>
            <person name="Min B."/>
            <person name="Park H."/>
            <person name="Jang Y."/>
            <person name="Kim J.-J."/>
            <person name="Kim K.H."/>
            <person name="Pangilinan J."/>
            <person name="Lipzen A."/>
            <person name="Riley R."/>
            <person name="Grigoriev I.V."/>
            <person name="Spatafora J.W."/>
            <person name="Choi I.-G."/>
        </authorList>
    </citation>
    <scope>NUCLEOTIDE SEQUENCE [LARGE SCALE GENOMIC DNA]</scope>
    <source>
        <strain evidence="1 2">KUC8140</strain>
    </source>
</reference>
<dbReference type="AlphaFoldDB" id="A0A0H2RKT7"/>
<protein>
    <submittedName>
        <fullName evidence="1">Uncharacterized protein</fullName>
    </submittedName>
</protein>
<proteinExistence type="predicted"/>
<sequence length="160" mass="17553">MPTTCEEGACVDGDREDENVREGREGMLFAHSTSTLDAQTTSMISFPAPDTFDAVFVRAQNEYPGRGTLSNERMAGVLVNDSTISKSITRDYVKRSRLVEEDRSLAMLGSAKDVTHVNEGHGIHARETKIPQQIPSDIKNIRKEHVEDGSNLVGGFGTEN</sequence>
<name>A0A0H2RKT7_9AGAM</name>
<organism evidence="1 2">
    <name type="scientific">Schizopora paradoxa</name>
    <dbReference type="NCBI Taxonomy" id="27342"/>
    <lineage>
        <taxon>Eukaryota</taxon>
        <taxon>Fungi</taxon>
        <taxon>Dikarya</taxon>
        <taxon>Basidiomycota</taxon>
        <taxon>Agaricomycotina</taxon>
        <taxon>Agaricomycetes</taxon>
        <taxon>Hymenochaetales</taxon>
        <taxon>Schizoporaceae</taxon>
        <taxon>Schizopora</taxon>
    </lineage>
</organism>
<keyword evidence="2" id="KW-1185">Reference proteome</keyword>
<dbReference type="EMBL" id="KQ085981">
    <property type="protein sequence ID" value="KLO12247.1"/>
    <property type="molecule type" value="Genomic_DNA"/>
</dbReference>
<evidence type="ECO:0000313" key="2">
    <source>
        <dbReference type="Proteomes" id="UP000053477"/>
    </source>
</evidence>
<dbReference type="Proteomes" id="UP000053477">
    <property type="component" value="Unassembled WGS sequence"/>
</dbReference>
<gene>
    <name evidence="1" type="ORF">SCHPADRAFT_890916</name>
</gene>
<dbReference type="InParanoid" id="A0A0H2RKT7"/>
<accession>A0A0H2RKT7</accession>
<evidence type="ECO:0000313" key="1">
    <source>
        <dbReference type="EMBL" id="KLO12247.1"/>
    </source>
</evidence>